<dbReference type="EMBL" id="BAABHO010000004">
    <property type="protein sequence ID" value="GAA4776582.1"/>
    <property type="molecule type" value="Genomic_DNA"/>
</dbReference>
<proteinExistence type="predicted"/>
<feature type="region of interest" description="Disordered" evidence="1">
    <location>
        <begin position="51"/>
        <end position="78"/>
    </location>
</feature>
<sequence length="78" mass="7643">MPATIASTLAAVAPVPIRRRGTSRKGTVGAVASGVMATTLRPGGVLPLTGDCATAENAQRPEPLDAPPHAGASRDGGA</sequence>
<gene>
    <name evidence="2" type="ORF">GCM10023200_06580</name>
</gene>
<protein>
    <submittedName>
        <fullName evidence="2">Uncharacterized protein</fullName>
    </submittedName>
</protein>
<evidence type="ECO:0000313" key="2">
    <source>
        <dbReference type="EMBL" id="GAA4776582.1"/>
    </source>
</evidence>
<keyword evidence="3" id="KW-1185">Reference proteome</keyword>
<reference evidence="3" key="1">
    <citation type="journal article" date="2019" name="Int. J. Syst. Evol. Microbiol.">
        <title>The Global Catalogue of Microorganisms (GCM) 10K type strain sequencing project: providing services to taxonomists for standard genome sequencing and annotation.</title>
        <authorList>
            <consortium name="The Broad Institute Genomics Platform"/>
            <consortium name="The Broad Institute Genome Sequencing Center for Infectious Disease"/>
            <person name="Wu L."/>
            <person name="Ma J."/>
        </authorList>
    </citation>
    <scope>NUCLEOTIDE SEQUENCE [LARGE SCALE GENOMIC DNA]</scope>
    <source>
        <strain evidence="3">JCM 17979</strain>
    </source>
</reference>
<comment type="caution">
    <text evidence="2">The sequence shown here is derived from an EMBL/GenBank/DDBJ whole genome shotgun (WGS) entry which is preliminary data.</text>
</comment>
<evidence type="ECO:0000313" key="3">
    <source>
        <dbReference type="Proteomes" id="UP001500928"/>
    </source>
</evidence>
<evidence type="ECO:0000256" key="1">
    <source>
        <dbReference type="SAM" id="MobiDB-lite"/>
    </source>
</evidence>
<dbReference type="Proteomes" id="UP001500928">
    <property type="component" value="Unassembled WGS sequence"/>
</dbReference>
<accession>A0ABP9AA71</accession>
<name>A0ABP9AA71_9PSEU</name>
<organism evidence="2 3">
    <name type="scientific">Actinomycetospora chlora</name>
    <dbReference type="NCBI Taxonomy" id="663608"/>
    <lineage>
        <taxon>Bacteria</taxon>
        <taxon>Bacillati</taxon>
        <taxon>Actinomycetota</taxon>
        <taxon>Actinomycetes</taxon>
        <taxon>Pseudonocardiales</taxon>
        <taxon>Pseudonocardiaceae</taxon>
        <taxon>Actinomycetospora</taxon>
    </lineage>
</organism>